<evidence type="ECO:0000256" key="7">
    <source>
        <dbReference type="SAM" id="Phobius"/>
    </source>
</evidence>
<evidence type="ECO:0000256" key="6">
    <source>
        <dbReference type="SAM" id="MobiDB-lite"/>
    </source>
</evidence>
<evidence type="ECO:0000256" key="1">
    <source>
        <dbReference type="ARBA" id="ARBA00004141"/>
    </source>
</evidence>
<evidence type="ECO:0000313" key="8">
    <source>
        <dbReference type="EMBL" id="KAE8246747.1"/>
    </source>
</evidence>
<gene>
    <name evidence="8" type="ORF">A4X13_0g5648</name>
</gene>
<feature type="transmembrane region" description="Helical" evidence="7">
    <location>
        <begin position="226"/>
        <end position="243"/>
    </location>
</feature>
<feature type="region of interest" description="Disordered" evidence="6">
    <location>
        <begin position="1"/>
        <end position="31"/>
    </location>
</feature>
<feature type="compositionally biased region" description="Basic and acidic residues" evidence="6">
    <location>
        <begin position="581"/>
        <end position="591"/>
    </location>
</feature>
<feature type="region of interest" description="Disordered" evidence="6">
    <location>
        <begin position="568"/>
        <end position="591"/>
    </location>
</feature>
<feature type="transmembrane region" description="Helical" evidence="7">
    <location>
        <begin position="190"/>
        <end position="214"/>
    </location>
</feature>
<dbReference type="PANTHER" id="PTHR45649">
    <property type="entry name" value="AMINO-ACID PERMEASE BAT1"/>
    <property type="match status" value="1"/>
</dbReference>
<keyword evidence="4 7" id="KW-1133">Transmembrane helix</keyword>
<evidence type="ECO:0000313" key="9">
    <source>
        <dbReference type="Proteomes" id="UP000077521"/>
    </source>
</evidence>
<evidence type="ECO:0000256" key="4">
    <source>
        <dbReference type="ARBA" id="ARBA00022989"/>
    </source>
</evidence>
<dbReference type="InterPro" id="IPR002293">
    <property type="entry name" value="AA/rel_permease1"/>
</dbReference>
<protein>
    <recommendedName>
        <fullName evidence="10">Amino acid permease/ SLC12A domain-containing protein</fullName>
    </recommendedName>
</protein>
<feature type="transmembrane region" description="Helical" evidence="7">
    <location>
        <begin position="489"/>
        <end position="510"/>
    </location>
</feature>
<keyword evidence="5 7" id="KW-0472">Membrane</keyword>
<dbReference type="Gene3D" id="1.20.1740.10">
    <property type="entry name" value="Amino acid/polyamine transporter I"/>
    <property type="match status" value="1"/>
</dbReference>
<comment type="subcellular location">
    <subcellularLocation>
        <location evidence="1">Membrane</location>
        <topology evidence="1">Multi-pass membrane protein</topology>
    </subcellularLocation>
</comment>
<feature type="transmembrane region" description="Helical" evidence="7">
    <location>
        <begin position="516"/>
        <end position="538"/>
    </location>
</feature>
<evidence type="ECO:0000256" key="5">
    <source>
        <dbReference type="ARBA" id="ARBA00023136"/>
    </source>
</evidence>
<dbReference type="PROSITE" id="PS00218">
    <property type="entry name" value="AMINO_ACID_PERMEASE_1"/>
    <property type="match status" value="1"/>
</dbReference>
<dbReference type="EMBL" id="LWDF02000458">
    <property type="protein sequence ID" value="KAE8246747.1"/>
    <property type="molecule type" value="Genomic_DNA"/>
</dbReference>
<dbReference type="GO" id="GO:0006865">
    <property type="term" value="P:amino acid transport"/>
    <property type="evidence" value="ECO:0007669"/>
    <property type="project" value="InterPro"/>
</dbReference>
<proteinExistence type="predicted"/>
<reference evidence="8" key="1">
    <citation type="submission" date="2016-04" db="EMBL/GenBank/DDBJ databases">
        <authorList>
            <person name="Nguyen H.D."/>
            <person name="Samba Siva P."/>
            <person name="Cullis J."/>
            <person name="Levesque C.A."/>
            <person name="Hambleton S."/>
        </authorList>
    </citation>
    <scope>NUCLEOTIDE SEQUENCE</scope>
    <source>
        <strain evidence="8">DAOMC 236416</strain>
    </source>
</reference>
<dbReference type="Pfam" id="PF13520">
    <property type="entry name" value="AA_permease_2"/>
    <property type="match status" value="1"/>
</dbReference>
<name>A0A177TMH8_9BASI</name>
<organism evidence="8 9">
    <name type="scientific">Tilletia indica</name>
    <dbReference type="NCBI Taxonomy" id="43049"/>
    <lineage>
        <taxon>Eukaryota</taxon>
        <taxon>Fungi</taxon>
        <taxon>Dikarya</taxon>
        <taxon>Basidiomycota</taxon>
        <taxon>Ustilaginomycotina</taxon>
        <taxon>Exobasidiomycetes</taxon>
        <taxon>Tilletiales</taxon>
        <taxon>Tilletiaceae</taxon>
        <taxon>Tilletia</taxon>
    </lineage>
</organism>
<keyword evidence="9" id="KW-1185">Reference proteome</keyword>
<dbReference type="InterPro" id="IPR004840">
    <property type="entry name" value="Amino_acid_permease_CS"/>
</dbReference>
<feature type="transmembrane region" description="Helical" evidence="7">
    <location>
        <begin position="105"/>
        <end position="130"/>
    </location>
</feature>
<keyword evidence="3 7" id="KW-0812">Transmembrane</keyword>
<feature type="transmembrane region" description="Helical" evidence="7">
    <location>
        <begin position="271"/>
        <end position="290"/>
    </location>
</feature>
<feature type="transmembrane region" description="Helical" evidence="7">
    <location>
        <begin position="302"/>
        <end position="329"/>
    </location>
</feature>
<evidence type="ECO:0008006" key="10">
    <source>
        <dbReference type="Google" id="ProtNLM"/>
    </source>
</evidence>
<accession>A0A177TMH8</accession>
<dbReference type="AlphaFoldDB" id="A0A177TMH8"/>
<feature type="transmembrane region" description="Helical" evidence="7">
    <location>
        <begin position="438"/>
        <end position="458"/>
    </location>
</feature>
<evidence type="ECO:0000256" key="2">
    <source>
        <dbReference type="ARBA" id="ARBA00022448"/>
    </source>
</evidence>
<dbReference type="PIRSF" id="PIRSF006060">
    <property type="entry name" value="AA_transporter"/>
    <property type="match status" value="1"/>
</dbReference>
<feature type="transmembrane region" description="Helical" evidence="7">
    <location>
        <begin position="365"/>
        <end position="388"/>
    </location>
</feature>
<dbReference type="Proteomes" id="UP000077521">
    <property type="component" value="Unassembled WGS sequence"/>
</dbReference>
<evidence type="ECO:0000256" key="3">
    <source>
        <dbReference type="ARBA" id="ARBA00022692"/>
    </source>
</evidence>
<dbReference type="PANTHER" id="PTHR45649:SF9">
    <property type="entry name" value="AMINO-ACID PERMEASE 2"/>
    <property type="match status" value="1"/>
</dbReference>
<feature type="transmembrane region" description="Helical" evidence="7">
    <location>
        <begin position="73"/>
        <end position="93"/>
    </location>
</feature>
<reference evidence="8" key="2">
    <citation type="journal article" date="2019" name="IMA Fungus">
        <title>Genome sequencing and comparison of five Tilletia species to identify candidate genes for the detection of regulated species infecting wheat.</title>
        <authorList>
            <person name="Nguyen H.D.T."/>
            <person name="Sultana T."/>
            <person name="Kesanakurti P."/>
            <person name="Hambleton S."/>
        </authorList>
    </citation>
    <scope>NUCLEOTIDE SEQUENCE</scope>
    <source>
        <strain evidence="8">DAOMC 236416</strain>
    </source>
</reference>
<sequence>MASLSQDDARSTKSATGATSSAINNNNNTHTAVRHVNKDTEYGSSASAADDDDAMLAARMGYKSEFKREFKSLSTISFAFSIMGLVSSVATTFNLPFLAGPASAVWTWFIGSIFNMTLGMAIGELVSAYPSCGGLYSASGMVVPRRYRARVAWFTGYLNFTGQLAGIAGTCYGLSQMIWAYIYVATNTRYVAGTGATVGLYVALMVIFSLINCLGTKTLARLTSSYVFINIGAAIVLIIIVLVRTPRAEIHSASYTFTEIRTLTGWDSLPLNFFFGLYCVQFVMTDYDAVAHISEEVHRAAIAAPVAIVIAVGGTGIVGWILCIVLILVSGDIGDLLVADPVNTPLTWPGGLVFAEILLRRGGRVAFLVLWPFICSVAAFVCITAIQANARSAYAMARDRALPSMFLKVSKRFGTTINAIILVAVGCILLGFLAFASYFAVTAVFALAALGMDLSYLVPIVCRQIFQNHPEVMFQPGPFTLGKGWLGRIINIIAIFWTLFECIVLCIPTSRPITAAYFNYSWVIACGVVFLSGLWYAIYARKVYSGPRAALTPEQLANLGVVVEGNHPHLGAGQGSESEEKESSEKEKERI</sequence>
<comment type="caution">
    <text evidence="8">The sequence shown here is derived from an EMBL/GenBank/DDBJ whole genome shotgun (WGS) entry which is preliminary data.</text>
</comment>
<dbReference type="GO" id="GO:0022857">
    <property type="term" value="F:transmembrane transporter activity"/>
    <property type="evidence" value="ECO:0007669"/>
    <property type="project" value="InterPro"/>
</dbReference>
<keyword evidence="2" id="KW-0813">Transport</keyword>
<feature type="transmembrane region" description="Helical" evidence="7">
    <location>
        <begin position="151"/>
        <end position="184"/>
    </location>
</feature>
<feature type="compositionally biased region" description="Low complexity" evidence="6">
    <location>
        <begin position="12"/>
        <end position="31"/>
    </location>
</feature>
<feature type="transmembrane region" description="Helical" evidence="7">
    <location>
        <begin position="409"/>
        <end position="432"/>
    </location>
</feature>
<dbReference type="GO" id="GO:0016020">
    <property type="term" value="C:membrane"/>
    <property type="evidence" value="ECO:0007669"/>
    <property type="project" value="UniProtKB-SubCell"/>
</dbReference>